<dbReference type="Gene3D" id="1.10.287.10">
    <property type="entry name" value="S15/NS1, RNA-binding"/>
    <property type="match status" value="1"/>
</dbReference>
<dbReference type="InterPro" id="IPR036420">
    <property type="entry name" value="BRCT_dom_sf"/>
</dbReference>
<feature type="compositionally biased region" description="Acidic residues" evidence="10">
    <location>
        <begin position="714"/>
        <end position="724"/>
    </location>
</feature>
<evidence type="ECO:0000256" key="3">
    <source>
        <dbReference type="ARBA" id="ARBA00022801"/>
    </source>
</evidence>
<feature type="compositionally biased region" description="Polar residues" evidence="10">
    <location>
        <begin position="319"/>
        <end position="329"/>
    </location>
</feature>
<dbReference type="InterPro" id="IPR011053">
    <property type="entry name" value="Single_hybrid_motif"/>
</dbReference>
<feature type="domain" description="FCP1 homology" evidence="12">
    <location>
        <begin position="143"/>
        <end position="307"/>
    </location>
</feature>
<dbReference type="GeneID" id="105359201"/>
<evidence type="ECO:0000259" key="12">
    <source>
        <dbReference type="PROSITE" id="PS50969"/>
    </source>
</evidence>
<dbReference type="EC" id="3.1.3.16" evidence="2 9"/>
<protein>
    <recommendedName>
        <fullName evidence="6 9">RNA polymerase II subunit A C-terminal domain phosphatase</fullName>
        <ecNumber evidence="2 9">3.1.3.16</ecNumber>
    </recommendedName>
</protein>
<dbReference type="InterPro" id="IPR039189">
    <property type="entry name" value="Fcp1"/>
</dbReference>
<comment type="catalytic activity">
    <reaction evidence="7 9">
        <text>O-phospho-L-seryl-[protein] + H2O = L-seryl-[protein] + phosphate</text>
        <dbReference type="Rhea" id="RHEA:20629"/>
        <dbReference type="Rhea" id="RHEA-COMP:9863"/>
        <dbReference type="Rhea" id="RHEA-COMP:11604"/>
        <dbReference type="ChEBI" id="CHEBI:15377"/>
        <dbReference type="ChEBI" id="CHEBI:29999"/>
        <dbReference type="ChEBI" id="CHEBI:43474"/>
        <dbReference type="ChEBI" id="CHEBI:83421"/>
        <dbReference type="EC" id="3.1.3.16"/>
    </reaction>
</comment>
<reference evidence="14" key="1">
    <citation type="submission" date="2025-08" db="UniProtKB">
        <authorList>
            <consortium name="RefSeq"/>
        </authorList>
    </citation>
    <scope>IDENTIFICATION</scope>
</reference>
<evidence type="ECO:0000256" key="4">
    <source>
        <dbReference type="ARBA" id="ARBA00022912"/>
    </source>
</evidence>
<feature type="region of interest" description="Disordered" evidence="10">
    <location>
        <begin position="654"/>
        <end position="748"/>
    </location>
</feature>
<dbReference type="SUPFAM" id="SSF51230">
    <property type="entry name" value="Single hybrid motif"/>
    <property type="match status" value="1"/>
</dbReference>
<dbReference type="PROSITE" id="PS50969">
    <property type="entry name" value="FCP1"/>
    <property type="match status" value="1"/>
</dbReference>
<feature type="compositionally biased region" description="Basic and acidic residues" evidence="10">
    <location>
        <begin position="725"/>
        <end position="734"/>
    </location>
</feature>
<dbReference type="GO" id="GO:0008420">
    <property type="term" value="F:RNA polymerase II CTD heptapeptide repeat phosphatase activity"/>
    <property type="evidence" value="ECO:0007669"/>
    <property type="project" value="UniProtKB-UniRule"/>
</dbReference>
<feature type="compositionally biased region" description="Basic and acidic residues" evidence="10">
    <location>
        <begin position="413"/>
        <end position="427"/>
    </location>
</feature>
<dbReference type="CDD" id="cd07521">
    <property type="entry name" value="HAD_FCP1-like"/>
    <property type="match status" value="1"/>
</dbReference>
<dbReference type="Gene3D" id="2.40.50.100">
    <property type="match status" value="1"/>
</dbReference>
<keyword evidence="4" id="KW-0904">Protein phosphatase</keyword>
<organism evidence="13 14">
    <name type="scientific">Ceratosolen solmsi marchali</name>
    <dbReference type="NCBI Taxonomy" id="326594"/>
    <lineage>
        <taxon>Eukaryota</taxon>
        <taxon>Metazoa</taxon>
        <taxon>Ecdysozoa</taxon>
        <taxon>Arthropoda</taxon>
        <taxon>Hexapoda</taxon>
        <taxon>Insecta</taxon>
        <taxon>Pterygota</taxon>
        <taxon>Neoptera</taxon>
        <taxon>Endopterygota</taxon>
        <taxon>Hymenoptera</taxon>
        <taxon>Apocrita</taxon>
        <taxon>Proctotrupomorpha</taxon>
        <taxon>Chalcidoidea</taxon>
        <taxon>Agaonidae</taxon>
        <taxon>Agaoninae</taxon>
        <taxon>Ceratosolen</taxon>
    </lineage>
</organism>
<feature type="compositionally biased region" description="Low complexity" evidence="10">
    <location>
        <begin position="396"/>
        <end position="411"/>
    </location>
</feature>
<dbReference type="InterPro" id="IPR036412">
    <property type="entry name" value="HAD-like_sf"/>
</dbReference>
<evidence type="ECO:0000256" key="1">
    <source>
        <dbReference type="ARBA" id="ARBA00004123"/>
    </source>
</evidence>
<dbReference type="Pfam" id="PF03031">
    <property type="entry name" value="NIF"/>
    <property type="match status" value="1"/>
</dbReference>
<gene>
    <name evidence="14" type="primary">LOC105359201</name>
</gene>
<dbReference type="SUPFAM" id="SSF56784">
    <property type="entry name" value="HAD-like"/>
    <property type="match status" value="1"/>
</dbReference>
<keyword evidence="5 9" id="KW-0539">Nucleus</keyword>
<evidence type="ECO:0000313" key="14">
    <source>
        <dbReference type="RefSeq" id="XP_011494019.1"/>
    </source>
</evidence>
<feature type="domain" description="BRCT" evidence="11">
    <location>
        <begin position="495"/>
        <end position="588"/>
    </location>
</feature>
<evidence type="ECO:0000256" key="2">
    <source>
        <dbReference type="ARBA" id="ARBA00013081"/>
    </source>
</evidence>
<dbReference type="SMART" id="SM00292">
    <property type="entry name" value="BRCT"/>
    <property type="match status" value="1"/>
</dbReference>
<feature type="compositionally biased region" description="Basic and acidic residues" evidence="10">
    <location>
        <begin position="343"/>
        <end position="368"/>
    </location>
</feature>
<evidence type="ECO:0000259" key="11">
    <source>
        <dbReference type="PROSITE" id="PS50172"/>
    </source>
</evidence>
<dbReference type="SUPFAM" id="SSF52113">
    <property type="entry name" value="BRCT domain"/>
    <property type="match status" value="1"/>
</dbReference>
<keyword evidence="3 9" id="KW-0378">Hydrolase</keyword>
<evidence type="ECO:0000256" key="8">
    <source>
        <dbReference type="ARBA" id="ARBA00048336"/>
    </source>
</evidence>
<dbReference type="InterPro" id="IPR001357">
    <property type="entry name" value="BRCT_dom"/>
</dbReference>
<dbReference type="InterPro" id="IPR011947">
    <property type="entry name" value="FCP1_euk"/>
</dbReference>
<dbReference type="RefSeq" id="XP_011494019.1">
    <property type="nucleotide sequence ID" value="XM_011495717.1"/>
</dbReference>
<accession>A0AAJ6VIU1</accession>
<dbReference type="FunFam" id="3.40.50.10190:FF:000007">
    <property type="entry name" value="RNA polymerase II subunit A C-terminal domain phosphatase"/>
    <property type="match status" value="1"/>
</dbReference>
<comment type="catalytic activity">
    <reaction evidence="8 9">
        <text>O-phospho-L-threonyl-[protein] + H2O = L-threonyl-[protein] + phosphate</text>
        <dbReference type="Rhea" id="RHEA:47004"/>
        <dbReference type="Rhea" id="RHEA-COMP:11060"/>
        <dbReference type="Rhea" id="RHEA-COMP:11605"/>
        <dbReference type="ChEBI" id="CHEBI:15377"/>
        <dbReference type="ChEBI" id="CHEBI:30013"/>
        <dbReference type="ChEBI" id="CHEBI:43474"/>
        <dbReference type="ChEBI" id="CHEBI:61977"/>
        <dbReference type="EC" id="3.1.3.16"/>
    </reaction>
</comment>
<feature type="region of interest" description="Disordered" evidence="10">
    <location>
        <begin position="298"/>
        <end position="452"/>
    </location>
</feature>
<evidence type="ECO:0000256" key="6">
    <source>
        <dbReference type="ARBA" id="ARBA00040602"/>
    </source>
</evidence>
<dbReference type="PANTHER" id="PTHR23081:SF36">
    <property type="entry name" value="RNA POLYMERASE II SUBUNIT A C-TERMINAL DOMAIN PHOSPHATASE"/>
    <property type="match status" value="1"/>
</dbReference>
<dbReference type="GO" id="GO:0005634">
    <property type="term" value="C:nucleus"/>
    <property type="evidence" value="ECO:0007669"/>
    <property type="project" value="UniProtKB-SubCell"/>
</dbReference>
<feature type="compositionally biased region" description="Basic and acidic residues" evidence="10">
    <location>
        <begin position="663"/>
        <end position="673"/>
    </location>
</feature>
<evidence type="ECO:0000256" key="7">
    <source>
        <dbReference type="ARBA" id="ARBA00047761"/>
    </source>
</evidence>
<dbReference type="SMART" id="SM00577">
    <property type="entry name" value="CPDc"/>
    <property type="match status" value="1"/>
</dbReference>
<dbReference type="CTD" id="2221"/>
<name>A0AAJ6VIU1_9HYME</name>
<dbReference type="Proteomes" id="UP000695007">
    <property type="component" value="Unplaced"/>
</dbReference>
<dbReference type="Pfam" id="PF00533">
    <property type="entry name" value="BRCT"/>
    <property type="match status" value="1"/>
</dbReference>
<dbReference type="InterPro" id="IPR004274">
    <property type="entry name" value="FCP1_dom"/>
</dbReference>
<dbReference type="Gene3D" id="3.40.50.10190">
    <property type="entry name" value="BRCT domain"/>
    <property type="match status" value="1"/>
</dbReference>
<dbReference type="Gene3D" id="3.40.50.1000">
    <property type="entry name" value="HAD superfamily/HAD-like"/>
    <property type="match status" value="1"/>
</dbReference>
<comment type="function">
    <text evidence="9">This promotes the activity of RNA polymerase II.</text>
</comment>
<dbReference type="NCBIfam" id="TIGR02250">
    <property type="entry name" value="FCP1_euk"/>
    <property type="match status" value="1"/>
</dbReference>
<sequence>MSSVEVNFPKEDQPSRIKKWRVSVGTMVTAGRILLLYHDVATGQIEKKLRATQFGRIVKLLVKDNEVVHPGQPVLLMEGCKHPTVMKDLCAECGADLRKEFDENPDKTFVSQANVPMVHSVPELKVTAELAEKIGREDKERLLKHKQLVLLVDLDQTIVHTTNDNIPANMEDVHHFQLYGPASPWYHTRLRPHTRHFLSEVSKLYELHICTFGARQYAHRVAALLDNDGKLFSHRILSRDECFDPQSKTANLKALFPCGVDMVCIIDDRDDVWQGCANLVQVKPYHFFLHTGDINVPPGLGKHDDPSPPKSLTEEALQDANSNDSTENGKSGKNDNDEDKDENIDKIKEINNKDAEEVHSQNDTKNPENAEGEQAENINEIRVTEKISEDDDLKEASNNNSETAESNQASNKMDCKSKSKSINSEKLKTKKKHGRGKKEKQKQEDQLQFNSKEMEDQDDYLLYLEDILKRIHTEFYTEAEIETKSKTLREIIPKVRSRVLEGLCLTFSGLVPNNQKLHQSRAYKVARAFGAQVSQDLTKQSTHLVAIQPGTVKVREAKRQGKVKIVNPDWLWTCAERWEHVDERLYPLKEVPLHKAREFRKPPAHCSTPEHVEDVTPKTENNFANTINPLMIFTQEEIANMDKEVNEDMSDLEDIFDDSDDDEKVRKREHDSDSNDIYGYYDEIPSLKKRRKNSDNDSIGSKSTDDDGKTQCYVDDDDDEEEDDPVTRFRRGEALPDDLDLGDNSQDSVCDLETEDMEDEREWNAMGAALEREFMSD</sequence>
<proteinExistence type="predicted"/>
<evidence type="ECO:0000256" key="9">
    <source>
        <dbReference type="RuleBase" id="RU366066"/>
    </source>
</evidence>
<keyword evidence="13" id="KW-1185">Reference proteome</keyword>
<dbReference type="PANTHER" id="PTHR23081">
    <property type="entry name" value="RNA POLYMERASE II CTD PHOSPHATASE"/>
    <property type="match status" value="1"/>
</dbReference>
<dbReference type="KEGG" id="csol:105359201"/>
<dbReference type="AlphaFoldDB" id="A0AAJ6VIU1"/>
<dbReference type="InterPro" id="IPR023214">
    <property type="entry name" value="HAD_sf"/>
</dbReference>
<evidence type="ECO:0000313" key="13">
    <source>
        <dbReference type="Proteomes" id="UP000695007"/>
    </source>
</evidence>
<evidence type="ECO:0000256" key="5">
    <source>
        <dbReference type="ARBA" id="ARBA00023242"/>
    </source>
</evidence>
<evidence type="ECO:0000256" key="10">
    <source>
        <dbReference type="SAM" id="MobiDB-lite"/>
    </source>
</evidence>
<dbReference type="CDD" id="cd17729">
    <property type="entry name" value="BRCT_CTDP1"/>
    <property type="match status" value="1"/>
</dbReference>
<comment type="subcellular location">
    <subcellularLocation>
        <location evidence="1 9">Nucleus</location>
    </subcellularLocation>
</comment>
<dbReference type="PROSITE" id="PS50172">
    <property type="entry name" value="BRCT"/>
    <property type="match status" value="1"/>
</dbReference>
<feature type="compositionally biased region" description="Basic residues" evidence="10">
    <location>
        <begin position="428"/>
        <end position="440"/>
    </location>
</feature>